<dbReference type="InterPro" id="IPR008880">
    <property type="entry name" value="Trigger_fac_C"/>
</dbReference>
<dbReference type="Gene3D" id="1.10.3120.10">
    <property type="entry name" value="Trigger factor, C-terminal domain"/>
    <property type="match status" value="1"/>
</dbReference>
<keyword evidence="5 12" id="KW-0132">Cell division</keyword>
<dbReference type="NCBIfam" id="TIGR00115">
    <property type="entry name" value="tig"/>
    <property type="match status" value="1"/>
</dbReference>
<feature type="compositionally biased region" description="Basic residues" evidence="15">
    <location>
        <begin position="451"/>
        <end position="467"/>
    </location>
</feature>
<dbReference type="InterPro" id="IPR036611">
    <property type="entry name" value="Trigger_fac_ribosome-bd_sf"/>
</dbReference>
<dbReference type="Pfam" id="PF00254">
    <property type="entry name" value="FKBP_C"/>
    <property type="match status" value="1"/>
</dbReference>
<evidence type="ECO:0000256" key="9">
    <source>
        <dbReference type="ARBA" id="ARBA00023306"/>
    </source>
</evidence>
<evidence type="ECO:0000256" key="8">
    <source>
        <dbReference type="ARBA" id="ARBA00023235"/>
    </source>
</evidence>
<dbReference type="InterPro" id="IPR037041">
    <property type="entry name" value="Trigger_fac_C_sf"/>
</dbReference>
<protein>
    <recommendedName>
        <fullName evidence="4 12">Trigger factor</fullName>
        <shortName evidence="12">TF</shortName>
        <ecNumber evidence="3 12">5.2.1.8</ecNumber>
    </recommendedName>
    <alternativeName>
        <fullName evidence="11 12">PPIase</fullName>
    </alternativeName>
</protein>
<dbReference type="SUPFAM" id="SSF54534">
    <property type="entry name" value="FKBP-like"/>
    <property type="match status" value="1"/>
</dbReference>
<feature type="region of interest" description="Disordered" evidence="15">
    <location>
        <begin position="439"/>
        <end position="488"/>
    </location>
</feature>
<feature type="domain" description="PPIase FKBP-type" evidence="16">
    <location>
        <begin position="163"/>
        <end position="245"/>
    </location>
</feature>
<gene>
    <name evidence="12 17" type="primary">tig</name>
    <name evidence="17" type="ORF">OCH7691_02234</name>
</gene>
<evidence type="ECO:0000313" key="18">
    <source>
        <dbReference type="Proteomes" id="UP000193200"/>
    </source>
</evidence>
<evidence type="ECO:0000256" key="5">
    <source>
        <dbReference type="ARBA" id="ARBA00022618"/>
    </source>
</evidence>
<dbReference type="OrthoDB" id="9767721at2"/>
<name>A0A1Y5T3G9_9PROT</name>
<organism evidence="17 18">
    <name type="scientific">Oceanibacterium hippocampi</name>
    <dbReference type="NCBI Taxonomy" id="745714"/>
    <lineage>
        <taxon>Bacteria</taxon>
        <taxon>Pseudomonadati</taxon>
        <taxon>Pseudomonadota</taxon>
        <taxon>Alphaproteobacteria</taxon>
        <taxon>Sneathiellales</taxon>
        <taxon>Sneathiellaceae</taxon>
        <taxon>Oceanibacterium</taxon>
    </lineage>
</organism>
<dbReference type="GO" id="GO:0044183">
    <property type="term" value="F:protein folding chaperone"/>
    <property type="evidence" value="ECO:0007669"/>
    <property type="project" value="TreeGrafter"/>
</dbReference>
<dbReference type="Pfam" id="PF05697">
    <property type="entry name" value="Trigger_N"/>
    <property type="match status" value="1"/>
</dbReference>
<reference evidence="17 18" key="1">
    <citation type="submission" date="2017-03" db="EMBL/GenBank/DDBJ databases">
        <authorList>
            <person name="Afonso C.L."/>
            <person name="Miller P.J."/>
            <person name="Scott M.A."/>
            <person name="Spackman E."/>
            <person name="Goraichik I."/>
            <person name="Dimitrov K.M."/>
            <person name="Suarez D.L."/>
            <person name="Swayne D.E."/>
        </authorList>
    </citation>
    <scope>NUCLEOTIDE SEQUENCE [LARGE SCALE GENOMIC DNA]</scope>
    <source>
        <strain evidence="17 18">CECT 7691</strain>
    </source>
</reference>
<dbReference type="GO" id="GO:0015031">
    <property type="term" value="P:protein transport"/>
    <property type="evidence" value="ECO:0007669"/>
    <property type="project" value="UniProtKB-UniRule"/>
</dbReference>
<dbReference type="HAMAP" id="MF_00303">
    <property type="entry name" value="Trigger_factor_Tig"/>
    <property type="match status" value="1"/>
</dbReference>
<evidence type="ECO:0000256" key="7">
    <source>
        <dbReference type="ARBA" id="ARBA00023186"/>
    </source>
</evidence>
<dbReference type="GO" id="GO:0043335">
    <property type="term" value="P:protein unfolding"/>
    <property type="evidence" value="ECO:0007669"/>
    <property type="project" value="TreeGrafter"/>
</dbReference>
<feature type="compositionally biased region" description="Basic and acidic residues" evidence="15">
    <location>
        <begin position="469"/>
        <end position="488"/>
    </location>
</feature>
<dbReference type="EMBL" id="FWFR01000002">
    <property type="protein sequence ID" value="SLN53365.1"/>
    <property type="molecule type" value="Genomic_DNA"/>
</dbReference>
<evidence type="ECO:0000256" key="1">
    <source>
        <dbReference type="ARBA" id="ARBA00000971"/>
    </source>
</evidence>
<dbReference type="GO" id="GO:0051301">
    <property type="term" value="P:cell division"/>
    <property type="evidence" value="ECO:0007669"/>
    <property type="project" value="UniProtKB-KW"/>
</dbReference>
<dbReference type="FunFam" id="3.10.50.40:FF:000001">
    <property type="entry name" value="Trigger factor"/>
    <property type="match status" value="1"/>
</dbReference>
<dbReference type="EC" id="5.2.1.8" evidence="3 12"/>
<dbReference type="PANTHER" id="PTHR30560:SF3">
    <property type="entry name" value="TRIGGER FACTOR-LIKE PROTEIN TIG, CHLOROPLASTIC"/>
    <property type="match status" value="1"/>
</dbReference>
<dbReference type="InterPro" id="IPR005215">
    <property type="entry name" value="Trig_fac"/>
</dbReference>
<dbReference type="GO" id="GO:0003755">
    <property type="term" value="F:peptidyl-prolyl cis-trans isomerase activity"/>
    <property type="evidence" value="ECO:0007669"/>
    <property type="project" value="UniProtKB-UniRule"/>
</dbReference>
<evidence type="ECO:0000313" key="17">
    <source>
        <dbReference type="EMBL" id="SLN53365.1"/>
    </source>
</evidence>
<dbReference type="AlphaFoldDB" id="A0A1Y5T3G9"/>
<dbReference type="PROSITE" id="PS50059">
    <property type="entry name" value="FKBP_PPIASE"/>
    <property type="match status" value="1"/>
</dbReference>
<dbReference type="InterPro" id="IPR008881">
    <property type="entry name" value="Trigger_fac_ribosome-bd_bac"/>
</dbReference>
<dbReference type="GO" id="GO:0051083">
    <property type="term" value="P:'de novo' cotranslational protein folding"/>
    <property type="evidence" value="ECO:0007669"/>
    <property type="project" value="TreeGrafter"/>
</dbReference>
<evidence type="ECO:0000256" key="10">
    <source>
        <dbReference type="ARBA" id="ARBA00024849"/>
    </source>
</evidence>
<dbReference type="PIRSF" id="PIRSF003095">
    <property type="entry name" value="Trigger_factor"/>
    <property type="match status" value="1"/>
</dbReference>
<dbReference type="Gene3D" id="3.10.50.40">
    <property type="match status" value="1"/>
</dbReference>
<evidence type="ECO:0000256" key="15">
    <source>
        <dbReference type="SAM" id="MobiDB-lite"/>
    </source>
</evidence>
<comment type="subcellular location">
    <subcellularLocation>
        <location evidence="12">Cytoplasm</location>
    </subcellularLocation>
    <text evidence="12">About half TF is bound to the ribosome near the polypeptide exit tunnel while the other half is free in the cytoplasm.</text>
</comment>
<sequence>MQITETSSEGLRREYAVIVSSSDIESKITTKLGELKDNIRLPGFRPGKVPLALLRQRYGKSILGEVLEETVNSTSQQALTDQAVRPAMQPKIEITKFDEGSDLEYSMVVEIMPEIEPTDFSKIALEKLVVEPSDADLDKAIDQIAGEQKVWEPIKRARKARDGDMAVIDFKGTVDGEAFDGGSAEDYELVLGSNSFIPGFEDQVIGLKPGEETDVKVTFPADYGAENLAGKDAVFAVKVKELREGKAAEVNDEFAVNLGLENLADLREKVAERLRADFDGLSRQIIKRRLLDKLAEAHDFGVPAGLVDQEFDSIWHQFEHELEHSGETIADQEQSEEELRGEYRAIAERRVRLGLLLSEVGTINNIQVTQDEVTRAMMNEARRYPGQERQVVEFFQSNPQAQAQLRAPLFEDKVIDFVLEMAKLDEKKVTAEELIAASQDEEAAAAEAAKPKKKAKAKAAPKKKAAKAKAGDDAAAAKDAGDKEDGAE</sequence>
<dbReference type="InParanoid" id="A0A1Y5T3G9"/>
<keyword evidence="6 12" id="KW-0697">Rotamase</keyword>
<evidence type="ECO:0000256" key="11">
    <source>
        <dbReference type="ARBA" id="ARBA00029986"/>
    </source>
</evidence>
<comment type="catalytic activity">
    <reaction evidence="1 12 13">
        <text>[protein]-peptidylproline (omega=180) = [protein]-peptidylproline (omega=0)</text>
        <dbReference type="Rhea" id="RHEA:16237"/>
        <dbReference type="Rhea" id="RHEA-COMP:10747"/>
        <dbReference type="Rhea" id="RHEA-COMP:10748"/>
        <dbReference type="ChEBI" id="CHEBI:83833"/>
        <dbReference type="ChEBI" id="CHEBI:83834"/>
        <dbReference type="EC" id="5.2.1.8"/>
    </reaction>
</comment>
<evidence type="ECO:0000256" key="3">
    <source>
        <dbReference type="ARBA" id="ARBA00013194"/>
    </source>
</evidence>
<evidence type="ECO:0000256" key="6">
    <source>
        <dbReference type="ARBA" id="ARBA00023110"/>
    </source>
</evidence>
<dbReference type="GO" id="GO:0005737">
    <property type="term" value="C:cytoplasm"/>
    <property type="evidence" value="ECO:0007669"/>
    <property type="project" value="UniProtKB-SubCell"/>
</dbReference>
<evidence type="ECO:0000259" key="16">
    <source>
        <dbReference type="PROSITE" id="PS50059"/>
    </source>
</evidence>
<keyword evidence="7 12" id="KW-0143">Chaperone</keyword>
<evidence type="ECO:0000256" key="12">
    <source>
        <dbReference type="HAMAP-Rule" id="MF_00303"/>
    </source>
</evidence>
<dbReference type="Pfam" id="PF05698">
    <property type="entry name" value="Trigger_C"/>
    <property type="match status" value="1"/>
</dbReference>
<dbReference type="Gene3D" id="3.30.70.1050">
    <property type="entry name" value="Trigger factor ribosome-binding domain"/>
    <property type="match status" value="1"/>
</dbReference>
<accession>A0A1Y5T3G9</accession>
<keyword evidence="12" id="KW-0963">Cytoplasm</keyword>
<keyword evidence="8 12" id="KW-0413">Isomerase</keyword>
<dbReference type="RefSeq" id="WP_085883618.1">
    <property type="nucleotide sequence ID" value="NZ_FWFR01000002.1"/>
</dbReference>
<evidence type="ECO:0000256" key="14">
    <source>
        <dbReference type="RuleBase" id="RU003914"/>
    </source>
</evidence>
<evidence type="ECO:0000256" key="13">
    <source>
        <dbReference type="PROSITE-ProRule" id="PRU00277"/>
    </source>
</evidence>
<comment type="similarity">
    <text evidence="2 12 14">Belongs to the FKBP-type PPIase family. Tig subfamily.</text>
</comment>
<evidence type="ECO:0000256" key="4">
    <source>
        <dbReference type="ARBA" id="ARBA00016902"/>
    </source>
</evidence>
<keyword evidence="18" id="KW-1185">Reference proteome</keyword>
<evidence type="ECO:0000256" key="2">
    <source>
        <dbReference type="ARBA" id="ARBA00005464"/>
    </source>
</evidence>
<dbReference type="SUPFAM" id="SSF109998">
    <property type="entry name" value="Triger factor/SurA peptide-binding domain-like"/>
    <property type="match status" value="1"/>
</dbReference>
<dbReference type="SUPFAM" id="SSF102735">
    <property type="entry name" value="Trigger factor ribosome-binding domain"/>
    <property type="match status" value="1"/>
</dbReference>
<dbReference type="InterPro" id="IPR046357">
    <property type="entry name" value="PPIase_dom_sf"/>
</dbReference>
<comment type="domain">
    <text evidence="12">Consists of 3 domains; the N-terminus binds the ribosome, the middle domain has PPIase activity, while the C-terminus has intrinsic chaperone activity on its own.</text>
</comment>
<dbReference type="Proteomes" id="UP000193200">
    <property type="component" value="Unassembled WGS sequence"/>
</dbReference>
<comment type="function">
    <text evidence="10 12">Involved in protein export. Acts as a chaperone by maintaining the newly synthesized protein in an open conformation. Functions as a peptidyl-prolyl cis-trans isomerase.</text>
</comment>
<dbReference type="InterPro" id="IPR001179">
    <property type="entry name" value="PPIase_FKBP_dom"/>
</dbReference>
<dbReference type="GO" id="GO:0043022">
    <property type="term" value="F:ribosome binding"/>
    <property type="evidence" value="ECO:0007669"/>
    <property type="project" value="TreeGrafter"/>
</dbReference>
<dbReference type="InterPro" id="IPR027304">
    <property type="entry name" value="Trigger_fact/SurA_dom_sf"/>
</dbReference>
<proteinExistence type="inferred from homology"/>
<keyword evidence="9 12" id="KW-0131">Cell cycle</keyword>
<dbReference type="PANTHER" id="PTHR30560">
    <property type="entry name" value="TRIGGER FACTOR CHAPERONE AND PEPTIDYL-PROLYL CIS/TRANS ISOMERASE"/>
    <property type="match status" value="1"/>
</dbReference>
<dbReference type="FunCoup" id="A0A1Y5T3G9">
    <property type="interactions" value="673"/>
</dbReference>